<sequence length="264" mass="29913">MTILDCLGISQGWSDPVPDNTPVVTLSNPLPTPLPDPDAPPTPAPGTNSDDPNAYVEKLFRSWAKNSCLAFLNNHLSTYRECINQGKSQANDYVHEVVKDYFKRYHWKLKVSDKPSENDPSQTESDESLSPVELKQKSQKIIAMQKAIKSWLDYCAKSSKKLLRAQWQAREQQMDSASQPTFWRPTKQTEDLASTPVMWRSAGLPSKKMAAFRDKITRKCFKKLLKEEQTDWKDKAQAEGKAAVQEWKDQLEAAPSTSPIDRQA</sequence>
<feature type="compositionally biased region" description="Polar residues" evidence="1">
    <location>
        <begin position="255"/>
        <end position="264"/>
    </location>
</feature>
<organism evidence="2 3">
    <name type="scientific">Suillus fuscotomentosus</name>
    <dbReference type="NCBI Taxonomy" id="1912939"/>
    <lineage>
        <taxon>Eukaryota</taxon>
        <taxon>Fungi</taxon>
        <taxon>Dikarya</taxon>
        <taxon>Basidiomycota</taxon>
        <taxon>Agaricomycotina</taxon>
        <taxon>Agaricomycetes</taxon>
        <taxon>Agaricomycetidae</taxon>
        <taxon>Boletales</taxon>
        <taxon>Suillineae</taxon>
        <taxon>Suillaceae</taxon>
        <taxon>Suillus</taxon>
    </lineage>
</organism>
<evidence type="ECO:0000313" key="2">
    <source>
        <dbReference type="EMBL" id="KAG1901799.1"/>
    </source>
</evidence>
<gene>
    <name evidence="2" type="ORF">F5891DRAFT_1187273</name>
</gene>
<evidence type="ECO:0000313" key="3">
    <source>
        <dbReference type="Proteomes" id="UP001195769"/>
    </source>
</evidence>
<dbReference type="EMBL" id="JABBWK010000020">
    <property type="protein sequence ID" value="KAG1901799.1"/>
    <property type="molecule type" value="Genomic_DNA"/>
</dbReference>
<protein>
    <submittedName>
        <fullName evidence="2">Uncharacterized protein</fullName>
    </submittedName>
</protein>
<dbReference type="GeneID" id="64661110"/>
<dbReference type="AlphaFoldDB" id="A0AAD4HNK1"/>
<feature type="region of interest" description="Disordered" evidence="1">
    <location>
        <begin position="236"/>
        <end position="264"/>
    </location>
</feature>
<accession>A0AAD4HNK1</accession>
<reference evidence="2" key="1">
    <citation type="journal article" date="2020" name="New Phytol.">
        <title>Comparative genomics reveals dynamic genome evolution in host specialist ectomycorrhizal fungi.</title>
        <authorList>
            <person name="Lofgren L.A."/>
            <person name="Nguyen N.H."/>
            <person name="Vilgalys R."/>
            <person name="Ruytinx J."/>
            <person name="Liao H.L."/>
            <person name="Branco S."/>
            <person name="Kuo A."/>
            <person name="LaButti K."/>
            <person name="Lipzen A."/>
            <person name="Andreopoulos W."/>
            <person name="Pangilinan J."/>
            <person name="Riley R."/>
            <person name="Hundley H."/>
            <person name="Na H."/>
            <person name="Barry K."/>
            <person name="Grigoriev I.V."/>
            <person name="Stajich J.E."/>
            <person name="Kennedy P.G."/>
        </authorList>
    </citation>
    <scope>NUCLEOTIDE SEQUENCE</scope>
    <source>
        <strain evidence="2">FC203</strain>
    </source>
</reference>
<comment type="caution">
    <text evidence="2">The sequence shown here is derived from an EMBL/GenBank/DDBJ whole genome shotgun (WGS) entry which is preliminary data.</text>
</comment>
<dbReference type="RefSeq" id="XP_041227374.1">
    <property type="nucleotide sequence ID" value="XM_041366812.1"/>
</dbReference>
<dbReference type="Proteomes" id="UP001195769">
    <property type="component" value="Unassembled WGS sequence"/>
</dbReference>
<name>A0AAD4HNK1_9AGAM</name>
<evidence type="ECO:0000256" key="1">
    <source>
        <dbReference type="SAM" id="MobiDB-lite"/>
    </source>
</evidence>
<proteinExistence type="predicted"/>
<feature type="region of interest" description="Disordered" evidence="1">
    <location>
        <begin position="112"/>
        <end position="133"/>
    </location>
</feature>
<keyword evidence="3" id="KW-1185">Reference proteome</keyword>
<feature type="region of interest" description="Disordered" evidence="1">
    <location>
        <begin position="27"/>
        <end position="53"/>
    </location>
</feature>
<feature type="compositionally biased region" description="Pro residues" evidence="1">
    <location>
        <begin position="30"/>
        <end position="44"/>
    </location>
</feature>